<dbReference type="InterPro" id="IPR050744">
    <property type="entry name" value="AI-2_Isomerase_LsrG"/>
</dbReference>
<dbReference type="PATRIC" id="fig|1423748.3.peg.1198"/>
<dbReference type="RefSeq" id="WP_025005634.1">
    <property type="nucleotide sequence ID" value="NZ_AZEL01000041.1"/>
</dbReference>
<evidence type="ECO:0000259" key="1">
    <source>
        <dbReference type="PROSITE" id="PS51725"/>
    </source>
</evidence>
<dbReference type="AlphaFoldDB" id="A0A0R1NPG6"/>
<dbReference type="OrthoDB" id="9812754at2"/>
<name>A0A0R1NPG6_9LACO</name>
<dbReference type="PANTHER" id="PTHR33336">
    <property type="entry name" value="QUINOL MONOOXYGENASE YGIN-RELATED"/>
    <property type="match status" value="1"/>
</dbReference>
<gene>
    <name evidence="2" type="ORF">FC37_GL001140</name>
</gene>
<dbReference type="Pfam" id="PF03992">
    <property type="entry name" value="ABM"/>
    <property type="match status" value="1"/>
</dbReference>
<dbReference type="InterPro" id="IPR007138">
    <property type="entry name" value="ABM_dom"/>
</dbReference>
<evidence type="ECO:0000313" key="3">
    <source>
        <dbReference type="Proteomes" id="UP000051311"/>
    </source>
</evidence>
<comment type="caution">
    <text evidence="2">The sequence shown here is derived from an EMBL/GenBank/DDBJ whole genome shotgun (WGS) entry which is preliminary data.</text>
</comment>
<accession>A0A0R1NPG6</accession>
<protein>
    <recommendedName>
        <fullName evidence="1">ABM domain-containing protein</fullName>
    </recommendedName>
</protein>
<feature type="domain" description="ABM" evidence="1">
    <location>
        <begin position="114"/>
        <end position="209"/>
    </location>
</feature>
<dbReference type="Proteomes" id="UP000051311">
    <property type="component" value="Unassembled WGS sequence"/>
</dbReference>
<dbReference type="InterPro" id="IPR011008">
    <property type="entry name" value="Dimeric_a/b-barrel"/>
</dbReference>
<organism evidence="2 3">
    <name type="scientific">Lactobacillus gallinarum DSM 10532 = JCM 2011</name>
    <dbReference type="NCBI Taxonomy" id="1423748"/>
    <lineage>
        <taxon>Bacteria</taxon>
        <taxon>Bacillati</taxon>
        <taxon>Bacillota</taxon>
        <taxon>Bacilli</taxon>
        <taxon>Lactobacillales</taxon>
        <taxon>Lactobacillaceae</taxon>
        <taxon>Lactobacillus</taxon>
    </lineage>
</organism>
<sequence>MKLEKAPVLNLFRLEIDPKNHENYTQKVEEYMLNADHALFMQSGHEDQKEYKNYLIESYQDDAAYQQHEDTSQVQQFEHNLKDIVTSQVKVELYPEFISTKPEKLAVTHDNDYVVYLTEIGVQLGKGDEFANAVMKEMKTAVEKEDGILAMIAGTIMNQPNEWFSLEVYRTEEAYEKHLKTKHFKKYLEATKYSVESKGLHLLKPDCIVDQGEIFYRP</sequence>
<dbReference type="GO" id="GO:0003824">
    <property type="term" value="F:catalytic activity"/>
    <property type="evidence" value="ECO:0007669"/>
    <property type="project" value="TreeGrafter"/>
</dbReference>
<dbReference type="SUPFAM" id="SSF54909">
    <property type="entry name" value="Dimeric alpha+beta barrel"/>
    <property type="match status" value="2"/>
</dbReference>
<dbReference type="PROSITE" id="PS51725">
    <property type="entry name" value="ABM"/>
    <property type="match status" value="1"/>
</dbReference>
<dbReference type="EMBL" id="AZEL01000041">
    <property type="protein sequence ID" value="KRL22022.1"/>
    <property type="molecule type" value="Genomic_DNA"/>
</dbReference>
<proteinExistence type="predicted"/>
<dbReference type="Gene3D" id="3.30.70.100">
    <property type="match status" value="1"/>
</dbReference>
<dbReference type="PANTHER" id="PTHR33336:SF3">
    <property type="entry name" value="ABM DOMAIN-CONTAINING PROTEIN"/>
    <property type="match status" value="1"/>
</dbReference>
<reference evidence="2 3" key="1">
    <citation type="journal article" date="2015" name="Genome Announc.">
        <title>Expanding the biotechnology potential of lactobacilli through comparative genomics of 213 strains and associated genera.</title>
        <authorList>
            <person name="Sun Z."/>
            <person name="Harris H.M."/>
            <person name="McCann A."/>
            <person name="Guo C."/>
            <person name="Argimon S."/>
            <person name="Zhang W."/>
            <person name="Yang X."/>
            <person name="Jeffery I.B."/>
            <person name="Cooney J.C."/>
            <person name="Kagawa T.F."/>
            <person name="Liu W."/>
            <person name="Song Y."/>
            <person name="Salvetti E."/>
            <person name="Wrobel A."/>
            <person name="Rasinkangas P."/>
            <person name="Parkhill J."/>
            <person name="Rea M.C."/>
            <person name="O'Sullivan O."/>
            <person name="Ritari J."/>
            <person name="Douillard F.P."/>
            <person name="Paul Ross R."/>
            <person name="Yang R."/>
            <person name="Briner A.E."/>
            <person name="Felis G.E."/>
            <person name="de Vos W.M."/>
            <person name="Barrangou R."/>
            <person name="Klaenhammer T.R."/>
            <person name="Caufield P.W."/>
            <person name="Cui Y."/>
            <person name="Zhang H."/>
            <person name="O'Toole P.W."/>
        </authorList>
    </citation>
    <scope>NUCLEOTIDE SEQUENCE [LARGE SCALE GENOMIC DNA]</scope>
    <source>
        <strain evidence="2 3">DSM 10532</strain>
    </source>
</reference>
<evidence type="ECO:0000313" key="2">
    <source>
        <dbReference type="EMBL" id="KRL22022.1"/>
    </source>
</evidence>
<dbReference type="STRING" id="1423748.FC37_GL001140"/>
<dbReference type="eggNOG" id="COG1359">
    <property type="taxonomic scope" value="Bacteria"/>
</dbReference>